<dbReference type="AlphaFoldDB" id="A0A3B0VB20"/>
<dbReference type="SUPFAM" id="SSF51735">
    <property type="entry name" value="NAD(P)-binding Rossmann-fold domains"/>
    <property type="match status" value="1"/>
</dbReference>
<dbReference type="InterPro" id="IPR002347">
    <property type="entry name" value="SDR_fam"/>
</dbReference>
<dbReference type="PANTHER" id="PTHR42879">
    <property type="entry name" value="3-OXOACYL-(ACYL-CARRIER-PROTEIN) REDUCTASE"/>
    <property type="match status" value="1"/>
</dbReference>
<sequence length="275" mass="29780">MKLKNKCALVLGATRGIGLAVARELAANGVRLALPWFDWPEDSEAVRKEFGGRGAGHLVIETDLRDSLQVREMVERIAGEFGGLQILVNNIERGGMPVVHGSYEREVNRGQWQVEMETTLHAKWLVFEHCLPLLQKADQAAVVNISSIAGVVGRSGPAGLIFNDGYAAANRGISSLTETWARLGAPTIRVNEIMLGLIDTRHGRQTRGWKILAEKDRKELLAHTLLGRTGTPEEVAGAVMFLVRDADFMTGSVIRLDGGYILGGEAVPPMPGGVV</sequence>
<dbReference type="CDD" id="cd05233">
    <property type="entry name" value="SDR_c"/>
    <property type="match status" value="1"/>
</dbReference>
<comment type="similarity">
    <text evidence="1">Belongs to the short-chain dehydrogenases/reductases (SDR) family.</text>
</comment>
<dbReference type="InterPro" id="IPR036291">
    <property type="entry name" value="NAD(P)-bd_dom_sf"/>
</dbReference>
<dbReference type="Gene3D" id="3.40.50.720">
    <property type="entry name" value="NAD(P)-binding Rossmann-like Domain"/>
    <property type="match status" value="1"/>
</dbReference>
<accession>A0A3B0VB20</accession>
<dbReference type="GO" id="GO:0004316">
    <property type="term" value="F:3-oxoacyl-[acyl-carrier-protein] reductase (NADPH) activity"/>
    <property type="evidence" value="ECO:0007669"/>
    <property type="project" value="UniProtKB-EC"/>
</dbReference>
<protein>
    <submittedName>
        <fullName evidence="2">3-oxoacyl-[acyl-carrier protein] reductase</fullName>
        <ecNumber evidence="2">1.1.1.100</ecNumber>
    </submittedName>
</protein>
<organism evidence="2">
    <name type="scientific">hydrothermal vent metagenome</name>
    <dbReference type="NCBI Taxonomy" id="652676"/>
    <lineage>
        <taxon>unclassified sequences</taxon>
        <taxon>metagenomes</taxon>
        <taxon>ecological metagenomes</taxon>
    </lineage>
</organism>
<dbReference type="EC" id="1.1.1.100" evidence="2"/>
<evidence type="ECO:0000313" key="2">
    <source>
        <dbReference type="EMBL" id="VAW40775.1"/>
    </source>
</evidence>
<evidence type="ECO:0000256" key="1">
    <source>
        <dbReference type="ARBA" id="ARBA00006484"/>
    </source>
</evidence>
<gene>
    <name evidence="2" type="ORF">MNBD_DELTA04-278</name>
</gene>
<reference evidence="2" key="1">
    <citation type="submission" date="2018-06" db="EMBL/GenBank/DDBJ databases">
        <authorList>
            <person name="Zhirakovskaya E."/>
        </authorList>
    </citation>
    <scope>NUCLEOTIDE SEQUENCE</scope>
</reference>
<name>A0A3B0VB20_9ZZZZ</name>
<dbReference type="Pfam" id="PF13561">
    <property type="entry name" value="adh_short_C2"/>
    <property type="match status" value="1"/>
</dbReference>
<proteinExistence type="inferred from homology"/>
<dbReference type="EMBL" id="UOEY01000110">
    <property type="protein sequence ID" value="VAW40775.1"/>
    <property type="molecule type" value="Genomic_DNA"/>
</dbReference>
<dbReference type="PANTHER" id="PTHR42879:SF2">
    <property type="entry name" value="3-OXOACYL-[ACYL-CARRIER-PROTEIN] REDUCTASE FABG"/>
    <property type="match status" value="1"/>
</dbReference>
<dbReference type="PRINTS" id="PR00081">
    <property type="entry name" value="GDHRDH"/>
</dbReference>
<keyword evidence="2" id="KW-0560">Oxidoreductase</keyword>
<dbReference type="InterPro" id="IPR050259">
    <property type="entry name" value="SDR"/>
</dbReference>